<proteinExistence type="predicted"/>
<dbReference type="AlphaFoldDB" id="A0A922HUP8"/>
<reference evidence="2" key="2">
    <citation type="journal article" date="2022" name="Res Sq">
        <title>Comparative Genomics Reveals Insights into the Divergent Evolution of Astigmatic Mites and Household Pest Adaptations.</title>
        <authorList>
            <person name="Xiong Q."/>
            <person name="Wan A.T.-Y."/>
            <person name="Liu X.-Y."/>
            <person name="Fung C.S.-H."/>
            <person name="Xiao X."/>
            <person name="Malainual N."/>
            <person name="Hou J."/>
            <person name="Wang L."/>
            <person name="Wang M."/>
            <person name="Yang K."/>
            <person name="Cui Y."/>
            <person name="Leung E."/>
            <person name="Nong W."/>
            <person name="Shin S.-K."/>
            <person name="Au S."/>
            <person name="Jeong K.Y."/>
            <person name="Chew F.T."/>
            <person name="Hui J."/>
            <person name="Leung T.F."/>
            <person name="Tungtrongchitr A."/>
            <person name="Zhong N."/>
            <person name="Liu Z."/>
            <person name="Tsui S."/>
        </authorList>
    </citation>
    <scope>NUCLEOTIDE SEQUENCE</scope>
    <source>
        <strain evidence="2">Derf</strain>
        <tissue evidence="2">Whole organism</tissue>
    </source>
</reference>
<keyword evidence="3" id="KW-1185">Reference proteome</keyword>
<sequence length="102" mass="11539">MSILTIQHQFHRPPPQPSTSSSSSTQLPQPLMIDNDQLKLIDHQSSTNVHLTGHSFEQLHHHNNHHQCSQQSPPKSWSSSTTNPKVGYIVLFYCNYGSLIII</sequence>
<gene>
    <name evidence="2" type="ORF">DERF_011305</name>
</gene>
<feature type="region of interest" description="Disordered" evidence="1">
    <location>
        <begin position="61"/>
        <end position="81"/>
    </location>
</feature>
<evidence type="ECO:0000313" key="3">
    <source>
        <dbReference type="Proteomes" id="UP000790347"/>
    </source>
</evidence>
<feature type="region of interest" description="Disordered" evidence="1">
    <location>
        <begin position="1"/>
        <end position="29"/>
    </location>
</feature>
<protein>
    <submittedName>
        <fullName evidence="2">Uncharacterized protein</fullName>
    </submittedName>
</protein>
<dbReference type="Proteomes" id="UP000790347">
    <property type="component" value="Unassembled WGS sequence"/>
</dbReference>
<feature type="compositionally biased region" description="Low complexity" evidence="1">
    <location>
        <begin position="18"/>
        <end position="29"/>
    </location>
</feature>
<accession>A0A922HUP8</accession>
<comment type="caution">
    <text evidence="2">The sequence shown here is derived from an EMBL/GenBank/DDBJ whole genome shotgun (WGS) entry which is preliminary data.</text>
</comment>
<reference evidence="2" key="1">
    <citation type="submission" date="2013-05" db="EMBL/GenBank/DDBJ databases">
        <authorList>
            <person name="Yim A.K.Y."/>
            <person name="Chan T.F."/>
            <person name="Ji K.M."/>
            <person name="Liu X.Y."/>
            <person name="Zhou J.W."/>
            <person name="Li R.Q."/>
            <person name="Yang K.Y."/>
            <person name="Li J."/>
            <person name="Li M."/>
            <person name="Law P.T.W."/>
            <person name="Wu Y.L."/>
            <person name="Cai Z.L."/>
            <person name="Qin H."/>
            <person name="Bao Y."/>
            <person name="Leung R.K.K."/>
            <person name="Ng P.K.S."/>
            <person name="Zou J."/>
            <person name="Zhong X.J."/>
            <person name="Ran P.X."/>
            <person name="Zhong N.S."/>
            <person name="Liu Z.G."/>
            <person name="Tsui S.K.W."/>
        </authorList>
    </citation>
    <scope>NUCLEOTIDE SEQUENCE</scope>
    <source>
        <strain evidence="2">Derf</strain>
        <tissue evidence="2">Whole organism</tissue>
    </source>
</reference>
<dbReference type="EMBL" id="ASGP02000005">
    <property type="protein sequence ID" value="KAH9506579.1"/>
    <property type="molecule type" value="Genomic_DNA"/>
</dbReference>
<feature type="compositionally biased region" description="Low complexity" evidence="1">
    <location>
        <begin position="69"/>
        <end position="80"/>
    </location>
</feature>
<organism evidence="2 3">
    <name type="scientific">Dermatophagoides farinae</name>
    <name type="common">American house dust mite</name>
    <dbReference type="NCBI Taxonomy" id="6954"/>
    <lineage>
        <taxon>Eukaryota</taxon>
        <taxon>Metazoa</taxon>
        <taxon>Ecdysozoa</taxon>
        <taxon>Arthropoda</taxon>
        <taxon>Chelicerata</taxon>
        <taxon>Arachnida</taxon>
        <taxon>Acari</taxon>
        <taxon>Acariformes</taxon>
        <taxon>Sarcoptiformes</taxon>
        <taxon>Astigmata</taxon>
        <taxon>Psoroptidia</taxon>
        <taxon>Analgoidea</taxon>
        <taxon>Pyroglyphidae</taxon>
        <taxon>Dermatophagoidinae</taxon>
        <taxon>Dermatophagoides</taxon>
    </lineage>
</organism>
<evidence type="ECO:0000256" key="1">
    <source>
        <dbReference type="SAM" id="MobiDB-lite"/>
    </source>
</evidence>
<evidence type="ECO:0000313" key="2">
    <source>
        <dbReference type="EMBL" id="KAH9506579.1"/>
    </source>
</evidence>
<name>A0A922HUP8_DERFA</name>